<comment type="caution">
    <text evidence="1">The sequence shown here is derived from an EMBL/GenBank/DDBJ whole genome shotgun (WGS) entry which is preliminary data.</text>
</comment>
<evidence type="ECO:0000313" key="2">
    <source>
        <dbReference type="Proteomes" id="UP000641954"/>
    </source>
</evidence>
<dbReference type="Proteomes" id="UP000641954">
    <property type="component" value="Unassembled WGS sequence"/>
</dbReference>
<reference evidence="1 2" key="1">
    <citation type="journal article" date="2020" name="ISME J.">
        <title>Comparative genomics reveals insights into cyanobacterial evolution and habitat adaptation.</title>
        <authorList>
            <person name="Chen M.Y."/>
            <person name="Teng W.K."/>
            <person name="Zhao L."/>
            <person name="Hu C.X."/>
            <person name="Zhou Y.K."/>
            <person name="Han B.P."/>
            <person name="Song L.R."/>
            <person name="Shu W.S."/>
        </authorList>
    </citation>
    <scope>NUCLEOTIDE SEQUENCE [LARGE SCALE GENOMIC DNA]</scope>
    <source>
        <strain evidence="1 2">FACHB-1370</strain>
    </source>
</reference>
<gene>
    <name evidence="1" type="ORF">H6G72_16225</name>
</gene>
<dbReference type="EMBL" id="JACJSK010000022">
    <property type="protein sequence ID" value="MBD2545352.1"/>
    <property type="molecule type" value="Genomic_DNA"/>
</dbReference>
<sequence>MVYIVPFEKSDLEQTIRCLSRSFTSETMSKALGIDVKIYTLFAEIFCHKAIK</sequence>
<name>A0ABR8EGD8_9CYAN</name>
<evidence type="ECO:0000313" key="1">
    <source>
        <dbReference type="EMBL" id="MBD2545352.1"/>
    </source>
</evidence>
<dbReference type="RefSeq" id="WP_190879121.1">
    <property type="nucleotide sequence ID" value="NZ_JACJSK010000022.1"/>
</dbReference>
<accession>A0ABR8EGD8</accession>
<proteinExistence type="predicted"/>
<keyword evidence="2" id="KW-1185">Reference proteome</keyword>
<protein>
    <submittedName>
        <fullName evidence="1">Uncharacterized protein</fullName>
    </submittedName>
</protein>
<organism evidence="1 2">
    <name type="scientific">Planktothricoides raciborskii FACHB-1370</name>
    <dbReference type="NCBI Taxonomy" id="2949576"/>
    <lineage>
        <taxon>Bacteria</taxon>
        <taxon>Bacillati</taxon>
        <taxon>Cyanobacteriota</taxon>
        <taxon>Cyanophyceae</taxon>
        <taxon>Oscillatoriophycideae</taxon>
        <taxon>Oscillatoriales</taxon>
        <taxon>Oscillatoriaceae</taxon>
        <taxon>Planktothricoides</taxon>
    </lineage>
</organism>